<reference evidence="2 3" key="1">
    <citation type="journal article" date="2015" name="Infect. Genet. Evol.">
        <title>Genomic sequences of six botulinum neurotoxin-producing strains representing three clostridial species illustrate the mobility and diversity of botulinum neurotoxin genes.</title>
        <authorList>
            <person name="Smith T.J."/>
            <person name="Hill K.K."/>
            <person name="Xie G."/>
            <person name="Foley B.T."/>
            <person name="Williamson C.H."/>
            <person name="Foster J.T."/>
            <person name="Johnson S.L."/>
            <person name="Chertkov O."/>
            <person name="Teshima H."/>
            <person name="Gibbons H.S."/>
            <person name="Johnsky L.A."/>
            <person name="Karavis M.A."/>
            <person name="Smith L.A."/>
        </authorList>
    </citation>
    <scope>NUCLEOTIDE SEQUENCE [LARGE SCALE GENOMIC DNA]</scope>
    <source>
        <strain evidence="2 3">CDC 2741</strain>
    </source>
</reference>
<feature type="transmembrane region" description="Helical" evidence="1">
    <location>
        <begin position="7"/>
        <end position="24"/>
    </location>
</feature>
<organism evidence="2 3">
    <name type="scientific">Clostridium argentinense CDC 2741</name>
    <dbReference type="NCBI Taxonomy" id="1418104"/>
    <lineage>
        <taxon>Bacteria</taxon>
        <taxon>Bacillati</taxon>
        <taxon>Bacillota</taxon>
        <taxon>Clostridia</taxon>
        <taxon>Eubacteriales</taxon>
        <taxon>Clostridiaceae</taxon>
        <taxon>Clostridium</taxon>
    </lineage>
</organism>
<comment type="caution">
    <text evidence="2">The sequence shown here is derived from an EMBL/GenBank/DDBJ whole genome shotgun (WGS) entry which is preliminary data.</text>
</comment>
<dbReference type="Proteomes" id="UP000031366">
    <property type="component" value="Unassembled WGS sequence"/>
</dbReference>
<keyword evidence="1" id="KW-0472">Membrane</keyword>
<feature type="transmembrane region" description="Helical" evidence="1">
    <location>
        <begin position="62"/>
        <end position="86"/>
    </location>
</feature>
<accession>A0A0C1U146</accession>
<name>A0A0C1U146_9CLOT</name>
<evidence type="ECO:0000313" key="2">
    <source>
        <dbReference type="EMBL" id="KIE45228.1"/>
    </source>
</evidence>
<keyword evidence="1" id="KW-0812">Transmembrane</keyword>
<feature type="transmembrane region" description="Helical" evidence="1">
    <location>
        <begin position="124"/>
        <end position="139"/>
    </location>
</feature>
<keyword evidence="1" id="KW-1133">Transmembrane helix</keyword>
<dbReference type="GO" id="GO:0005886">
    <property type="term" value="C:plasma membrane"/>
    <property type="evidence" value="ECO:0007669"/>
    <property type="project" value="TreeGrafter"/>
</dbReference>
<feature type="transmembrane region" description="Helical" evidence="1">
    <location>
        <begin position="92"/>
        <end position="112"/>
    </location>
</feature>
<proteinExistence type="predicted"/>
<dbReference type="PANTHER" id="PTHR34821">
    <property type="entry name" value="INNER MEMBRANE PROTEIN YDCZ"/>
    <property type="match status" value="1"/>
</dbReference>
<evidence type="ECO:0008006" key="4">
    <source>
        <dbReference type="Google" id="ProtNLM"/>
    </source>
</evidence>
<feature type="transmembrane region" description="Helical" evidence="1">
    <location>
        <begin position="30"/>
        <end position="50"/>
    </location>
</feature>
<evidence type="ECO:0000313" key="3">
    <source>
        <dbReference type="Proteomes" id="UP000031366"/>
    </source>
</evidence>
<evidence type="ECO:0000256" key="1">
    <source>
        <dbReference type="SAM" id="Phobius"/>
    </source>
</evidence>
<dbReference type="PANTHER" id="PTHR34821:SF2">
    <property type="entry name" value="INNER MEMBRANE PROTEIN YDCZ"/>
    <property type="match status" value="1"/>
</dbReference>
<gene>
    <name evidence="2" type="ORF">U732_879</name>
</gene>
<dbReference type="RefSeq" id="WP_039637025.1">
    <property type="nucleotide sequence ID" value="NZ_AYSO01000020.1"/>
</dbReference>
<sequence>MYEIGAIFIGVFIAIMATFNAILHSYSGSYLSILIIHIVGLITLIFILIVKKQKIIFNKKVPAYLFCAGAIGVLMVLLSNICFTHLGASLTLSLTVFGQLVVSCFIDHFGLLGMNTYKFQNKKIIGFIIISIGIVVMAIY</sequence>
<dbReference type="STRING" id="29341.RSJ17_07200"/>
<dbReference type="AlphaFoldDB" id="A0A0C1U146"/>
<dbReference type="OrthoDB" id="7864805at2"/>
<keyword evidence="3" id="KW-1185">Reference proteome</keyword>
<dbReference type="EMBL" id="AYSO01000020">
    <property type="protein sequence ID" value="KIE45228.1"/>
    <property type="molecule type" value="Genomic_DNA"/>
</dbReference>
<protein>
    <recommendedName>
        <fullName evidence="4">EamA-like transporter family protein</fullName>
    </recommendedName>
</protein>
<dbReference type="InterPro" id="IPR006750">
    <property type="entry name" value="YdcZ"/>
</dbReference>
<dbReference type="Pfam" id="PF04657">
    <property type="entry name" value="DMT_YdcZ"/>
    <property type="match status" value="1"/>
</dbReference>